<dbReference type="PANTHER" id="PTHR11986:SF79">
    <property type="entry name" value="ACETYLORNITHINE AMINOTRANSFERASE, MITOCHONDRIAL"/>
    <property type="match status" value="1"/>
</dbReference>
<dbReference type="GO" id="GO:0005737">
    <property type="term" value="C:cytoplasm"/>
    <property type="evidence" value="ECO:0007669"/>
    <property type="project" value="UniProtKB-SubCell"/>
</dbReference>
<dbReference type="EMBL" id="FNID01000046">
    <property type="protein sequence ID" value="SDO00445.1"/>
    <property type="molecule type" value="Genomic_DNA"/>
</dbReference>
<comment type="subcellular location">
    <subcellularLocation>
        <location evidence="5">Cytoplasm</location>
    </subcellularLocation>
</comment>
<dbReference type="InterPro" id="IPR050103">
    <property type="entry name" value="Class-III_PLP-dep_AT"/>
</dbReference>
<keyword evidence="7" id="KW-1185">Reference proteome</keyword>
<name>A0A1H0G0L9_9FIRM</name>
<dbReference type="RefSeq" id="WP_242871767.1">
    <property type="nucleotide sequence ID" value="NZ_FNID01000046.1"/>
</dbReference>
<dbReference type="InterPro" id="IPR015424">
    <property type="entry name" value="PyrdxlP-dep_Trfase"/>
</dbReference>
<dbReference type="Gene3D" id="3.90.1150.10">
    <property type="entry name" value="Aspartate Aminotransferase, domain 1"/>
    <property type="match status" value="1"/>
</dbReference>
<keyword evidence="1 5" id="KW-0032">Aminotransferase</keyword>
<dbReference type="PANTHER" id="PTHR11986">
    <property type="entry name" value="AMINOTRANSFERASE CLASS III"/>
    <property type="match status" value="1"/>
</dbReference>
<evidence type="ECO:0000256" key="5">
    <source>
        <dbReference type="HAMAP-Rule" id="MF_01107"/>
    </source>
</evidence>
<evidence type="ECO:0000256" key="1">
    <source>
        <dbReference type="ARBA" id="ARBA00022576"/>
    </source>
</evidence>
<evidence type="ECO:0000313" key="6">
    <source>
        <dbReference type="EMBL" id="SDO00445.1"/>
    </source>
</evidence>
<dbReference type="SUPFAM" id="SSF53383">
    <property type="entry name" value="PLP-dependent transferases"/>
    <property type="match status" value="1"/>
</dbReference>
<keyword evidence="4 5" id="KW-0663">Pyridoxal phosphate</keyword>
<comment type="similarity">
    <text evidence="5">Belongs to the class-III pyridoxal-phosphate-dependent aminotransferase family. ArgD subfamily.</text>
</comment>
<accession>A0A1H0G0L9</accession>
<dbReference type="GO" id="GO:0030170">
    <property type="term" value="F:pyridoxal phosphate binding"/>
    <property type="evidence" value="ECO:0007669"/>
    <property type="project" value="InterPro"/>
</dbReference>
<dbReference type="InterPro" id="IPR015421">
    <property type="entry name" value="PyrdxlP-dep_Trfase_major"/>
</dbReference>
<proteinExistence type="inferred from homology"/>
<dbReference type="EC" id="2.6.1.11" evidence="5"/>
<keyword evidence="3 5" id="KW-0808">Transferase</keyword>
<evidence type="ECO:0000256" key="2">
    <source>
        <dbReference type="ARBA" id="ARBA00022605"/>
    </source>
</evidence>
<feature type="binding site" evidence="5">
    <location>
        <position position="281"/>
    </location>
    <ligand>
        <name>pyridoxal 5'-phosphate</name>
        <dbReference type="ChEBI" id="CHEBI:597326"/>
    </ligand>
</feature>
<dbReference type="CDD" id="cd00610">
    <property type="entry name" value="OAT_like"/>
    <property type="match status" value="1"/>
</dbReference>
<dbReference type="PROSITE" id="PS00600">
    <property type="entry name" value="AA_TRANSFER_CLASS_3"/>
    <property type="match status" value="1"/>
</dbReference>
<dbReference type="GO" id="GO:0042802">
    <property type="term" value="F:identical protein binding"/>
    <property type="evidence" value="ECO:0007669"/>
    <property type="project" value="TreeGrafter"/>
</dbReference>
<dbReference type="Proteomes" id="UP000199182">
    <property type="component" value="Unassembled WGS sequence"/>
</dbReference>
<comment type="cofactor">
    <cofactor evidence="5">
        <name>pyridoxal 5'-phosphate</name>
        <dbReference type="ChEBI" id="CHEBI:597326"/>
    </cofactor>
    <text evidence="5">Binds 1 pyridoxal phosphate per subunit.</text>
</comment>
<dbReference type="STRING" id="258515.SAMN05192585_1463"/>
<comment type="catalytic activity">
    <reaction evidence="5">
        <text>N(2)-acetyl-L-ornithine + 2-oxoglutarate = N-acetyl-L-glutamate 5-semialdehyde + L-glutamate</text>
        <dbReference type="Rhea" id="RHEA:18049"/>
        <dbReference type="ChEBI" id="CHEBI:16810"/>
        <dbReference type="ChEBI" id="CHEBI:29123"/>
        <dbReference type="ChEBI" id="CHEBI:29985"/>
        <dbReference type="ChEBI" id="CHEBI:57805"/>
        <dbReference type="EC" id="2.6.1.11"/>
    </reaction>
</comment>
<keyword evidence="5" id="KW-0963">Cytoplasm</keyword>
<organism evidence="6 7">
    <name type="scientific">Acetanaerobacterium elongatum</name>
    <dbReference type="NCBI Taxonomy" id="258515"/>
    <lineage>
        <taxon>Bacteria</taxon>
        <taxon>Bacillati</taxon>
        <taxon>Bacillota</taxon>
        <taxon>Clostridia</taxon>
        <taxon>Eubacteriales</taxon>
        <taxon>Oscillospiraceae</taxon>
        <taxon>Acetanaerobacterium</taxon>
    </lineage>
</organism>
<evidence type="ECO:0000313" key="7">
    <source>
        <dbReference type="Proteomes" id="UP000199182"/>
    </source>
</evidence>
<dbReference type="InterPro" id="IPR049704">
    <property type="entry name" value="Aminotrans_3_PPA_site"/>
</dbReference>
<feature type="binding site" evidence="5">
    <location>
        <position position="141"/>
    </location>
    <ligand>
        <name>N(2)-acetyl-L-ornithine</name>
        <dbReference type="ChEBI" id="CHEBI:57805"/>
    </ligand>
</feature>
<dbReference type="NCBIfam" id="TIGR00707">
    <property type="entry name" value="argD"/>
    <property type="match status" value="1"/>
</dbReference>
<feature type="modified residue" description="N6-(pyridoxal phosphate)lysine" evidence="5">
    <location>
        <position position="252"/>
    </location>
</feature>
<dbReference type="Pfam" id="PF00202">
    <property type="entry name" value="Aminotran_3"/>
    <property type="match status" value="1"/>
</dbReference>
<keyword evidence="5" id="KW-0055">Arginine biosynthesis</keyword>
<evidence type="ECO:0000256" key="4">
    <source>
        <dbReference type="ARBA" id="ARBA00022898"/>
    </source>
</evidence>
<dbReference type="AlphaFoldDB" id="A0A1H0G0L9"/>
<comment type="pathway">
    <text evidence="5">Amino-acid biosynthesis; L-arginine biosynthesis; N(2)-acetyl-L-ornithine from L-glutamate: step 4/4.</text>
</comment>
<dbReference type="InterPro" id="IPR015422">
    <property type="entry name" value="PyrdxlP-dep_Trfase_small"/>
</dbReference>
<feature type="binding site" evidence="5">
    <location>
        <begin position="105"/>
        <end position="106"/>
    </location>
    <ligand>
        <name>pyridoxal 5'-phosphate</name>
        <dbReference type="ChEBI" id="CHEBI:597326"/>
    </ligand>
</feature>
<comment type="miscellaneous">
    <text evidence="5">May also have succinyldiaminopimelate aminotransferase activity, thus carrying out the corresponding step in lysine biosynthesis.</text>
</comment>
<reference evidence="6 7" key="1">
    <citation type="submission" date="2016-10" db="EMBL/GenBank/DDBJ databases">
        <authorList>
            <person name="de Groot N.N."/>
        </authorList>
    </citation>
    <scope>NUCLEOTIDE SEQUENCE [LARGE SCALE GENOMIC DNA]</scope>
    <source>
        <strain evidence="6 7">CGMCC 1.5012</strain>
    </source>
</reference>
<gene>
    <name evidence="5" type="primary">argD</name>
    <name evidence="6" type="ORF">SAMN05192585_1463</name>
</gene>
<dbReference type="NCBIfam" id="NF002325">
    <property type="entry name" value="PRK01278.1"/>
    <property type="match status" value="1"/>
</dbReference>
<dbReference type="GO" id="GO:0003992">
    <property type="term" value="F:N2-acetyl-L-ornithine:2-oxoglutarate 5-aminotransferase activity"/>
    <property type="evidence" value="ECO:0007669"/>
    <property type="project" value="UniProtKB-UniRule"/>
</dbReference>
<feature type="binding site" evidence="5">
    <location>
        <begin position="223"/>
        <end position="226"/>
    </location>
    <ligand>
        <name>pyridoxal 5'-phosphate</name>
        <dbReference type="ChEBI" id="CHEBI:597326"/>
    </ligand>
</feature>
<dbReference type="FunFam" id="3.40.640.10:FF:000004">
    <property type="entry name" value="Acetylornithine aminotransferase"/>
    <property type="match status" value="1"/>
</dbReference>
<dbReference type="InterPro" id="IPR005814">
    <property type="entry name" value="Aminotrans_3"/>
</dbReference>
<protein>
    <recommendedName>
        <fullName evidence="5">Acetylornithine aminotransferase</fullName>
        <shortName evidence="5">ACOAT</shortName>
        <ecNumber evidence="5">2.6.1.11</ecNumber>
    </recommendedName>
</protein>
<feature type="binding site" evidence="5">
    <location>
        <position position="280"/>
    </location>
    <ligand>
        <name>N(2)-acetyl-L-ornithine</name>
        <dbReference type="ChEBI" id="CHEBI:57805"/>
    </ligand>
</feature>
<dbReference type="PIRSF" id="PIRSF000521">
    <property type="entry name" value="Transaminase_4ab_Lys_Orn"/>
    <property type="match status" value="1"/>
</dbReference>
<evidence type="ECO:0000256" key="3">
    <source>
        <dbReference type="ARBA" id="ARBA00022679"/>
    </source>
</evidence>
<sequence>MTKKQVQESYNNYVMNTYKRNDVAIKSGKASRAQGVDGEGYIDFTSGIGVNALGFCDEEWANAIAEQAKLLNHTSNLYYIEPCAQLAEGLSKVTGLGKTFFCNSGAEANEGAIKVARKRSFDKYGKGRGRIITLQNSFHGRTITTLAATGQEVFHNYFFPFTEGFSFAEANNIESMKSLLGDDVCGVLIELVQGEGGVVPLNKDYVQAVKALCREHDLAFMIDEVQTGIGRTGSFFAYEQFDVKPDVVTFAKGIGGGLPLGGFIANEEYSNVLGPSDHGTTFGANPIVCAGAVVVLNRVAKQEFLTEVKHKGEYIKERLLKLPHVKSVSGLGMMIGIELGCKATAAELSQKCHENGLMILTAKAKLRMLPPLTISYAEIDEGLKILEAVLTNAQ</sequence>
<keyword evidence="2 5" id="KW-0028">Amino-acid biosynthesis</keyword>
<dbReference type="UniPathway" id="UPA00068">
    <property type="reaction ID" value="UER00109"/>
</dbReference>
<comment type="subunit">
    <text evidence="5">Homodimer.</text>
</comment>
<dbReference type="Gene3D" id="3.40.640.10">
    <property type="entry name" value="Type I PLP-dependent aspartate aminotransferase-like (Major domain)"/>
    <property type="match status" value="1"/>
</dbReference>
<dbReference type="GO" id="GO:0006526">
    <property type="term" value="P:L-arginine biosynthetic process"/>
    <property type="evidence" value="ECO:0007669"/>
    <property type="project" value="UniProtKB-UniRule"/>
</dbReference>
<dbReference type="HAMAP" id="MF_01107">
    <property type="entry name" value="ArgD_aminotrans_3"/>
    <property type="match status" value="1"/>
</dbReference>
<dbReference type="InterPro" id="IPR004636">
    <property type="entry name" value="AcOrn/SuccOrn_fam"/>
</dbReference>
<feature type="binding site" evidence="5">
    <location>
        <position position="138"/>
    </location>
    <ligand>
        <name>pyridoxal 5'-phosphate</name>
        <dbReference type="ChEBI" id="CHEBI:597326"/>
    </ligand>
</feature>